<gene>
    <name evidence="2" type="ORF">DAT39_023204</name>
</gene>
<name>A0A8J4WPF8_CLAMG</name>
<evidence type="ECO:0000256" key="1">
    <source>
        <dbReference type="SAM" id="Phobius"/>
    </source>
</evidence>
<dbReference type="EMBL" id="QNUK01001494">
    <property type="protein sequence ID" value="KAF5880683.1"/>
    <property type="molecule type" value="Genomic_DNA"/>
</dbReference>
<keyword evidence="3" id="KW-1185">Reference proteome</keyword>
<reference evidence="2" key="1">
    <citation type="submission" date="2020-07" db="EMBL/GenBank/DDBJ databases">
        <title>Clarias magur genome sequencing, assembly and annotation.</title>
        <authorList>
            <person name="Kushwaha B."/>
            <person name="Kumar R."/>
            <person name="Das P."/>
            <person name="Joshi C.G."/>
            <person name="Kumar D."/>
            <person name="Nagpure N.S."/>
            <person name="Pandey M."/>
            <person name="Agarwal S."/>
            <person name="Srivastava S."/>
            <person name="Singh M."/>
            <person name="Sahoo L."/>
            <person name="Jayasankar P."/>
            <person name="Meher P.K."/>
            <person name="Koringa P.G."/>
            <person name="Iquebal M.A."/>
            <person name="Das S.P."/>
            <person name="Bit A."/>
            <person name="Patnaik S."/>
            <person name="Patel N."/>
            <person name="Shah T.M."/>
            <person name="Hinsu A."/>
            <person name="Jena J.K."/>
        </authorList>
    </citation>
    <scope>NUCLEOTIDE SEQUENCE</scope>
    <source>
        <strain evidence="2">CIFAMagur01</strain>
        <tissue evidence="2">Testis</tissue>
    </source>
</reference>
<keyword evidence="1" id="KW-0812">Transmembrane</keyword>
<accession>A0A8J4WPF8</accession>
<protein>
    <submittedName>
        <fullName evidence="2">Butyrophilin subfamily 1 member A1-like</fullName>
    </submittedName>
</protein>
<feature type="transmembrane region" description="Helical" evidence="1">
    <location>
        <begin position="12"/>
        <end position="31"/>
    </location>
</feature>
<keyword evidence="1" id="KW-0472">Membrane</keyword>
<proteinExistence type="predicted"/>
<dbReference type="AlphaFoldDB" id="A0A8J4WPF8"/>
<sequence>KVFAAWKWDVGISVSACLIGVGAIIIAVICYKKDSELQRQKEEAASELQKVEEYA</sequence>
<keyword evidence="1" id="KW-1133">Transmembrane helix</keyword>
<organism evidence="2 3">
    <name type="scientific">Clarias magur</name>
    <name type="common">Asian catfish</name>
    <name type="synonym">Macropteronotus magur</name>
    <dbReference type="NCBI Taxonomy" id="1594786"/>
    <lineage>
        <taxon>Eukaryota</taxon>
        <taxon>Metazoa</taxon>
        <taxon>Chordata</taxon>
        <taxon>Craniata</taxon>
        <taxon>Vertebrata</taxon>
        <taxon>Euteleostomi</taxon>
        <taxon>Actinopterygii</taxon>
        <taxon>Neopterygii</taxon>
        <taxon>Teleostei</taxon>
        <taxon>Ostariophysi</taxon>
        <taxon>Siluriformes</taxon>
        <taxon>Clariidae</taxon>
        <taxon>Clarias</taxon>
    </lineage>
</organism>
<feature type="non-terminal residue" evidence="2">
    <location>
        <position position="1"/>
    </location>
</feature>
<evidence type="ECO:0000313" key="2">
    <source>
        <dbReference type="EMBL" id="KAF5880683.1"/>
    </source>
</evidence>
<comment type="caution">
    <text evidence="2">The sequence shown here is derived from an EMBL/GenBank/DDBJ whole genome shotgun (WGS) entry which is preliminary data.</text>
</comment>
<feature type="non-terminal residue" evidence="2">
    <location>
        <position position="55"/>
    </location>
</feature>
<dbReference type="Proteomes" id="UP000727407">
    <property type="component" value="Unassembled WGS sequence"/>
</dbReference>
<evidence type="ECO:0000313" key="3">
    <source>
        <dbReference type="Proteomes" id="UP000727407"/>
    </source>
</evidence>